<dbReference type="EMBL" id="JBBXJM010000006">
    <property type="protein sequence ID" value="KAL1406696.1"/>
    <property type="molecule type" value="Genomic_DNA"/>
</dbReference>
<organism evidence="9 10">
    <name type="scientific">Vanrija albida</name>
    <dbReference type="NCBI Taxonomy" id="181172"/>
    <lineage>
        <taxon>Eukaryota</taxon>
        <taxon>Fungi</taxon>
        <taxon>Dikarya</taxon>
        <taxon>Basidiomycota</taxon>
        <taxon>Agaricomycotina</taxon>
        <taxon>Tremellomycetes</taxon>
        <taxon>Trichosporonales</taxon>
        <taxon>Trichosporonaceae</taxon>
        <taxon>Vanrija</taxon>
    </lineage>
</organism>
<keyword evidence="6" id="KW-0325">Glycoprotein</keyword>
<dbReference type="InterPro" id="IPR046530">
    <property type="entry name" value="BIM1-like_dom"/>
</dbReference>
<sequence>MLAALLLAAGAAAAASPAITDFKTSPVAFAYPPPRAFSASSAAAYPCGGADPGARVPYPLSGGRISIDAATLAANVNIMYANKTAPTLFHDFSTYTDTVLDMSVGEWCAPGPDFAALGQKAGTNATLLIIYQFYGNDSNPTYYTCADVTLVEPAAYAQPAFTCSNTSAILNVAAPADSLVLHGSNFTGAQAGADGENVTISSTPSAALAAPSTLAAVSGSASAKASAAKSAAASASASAKASGARALTAGAGAAALALLAALALSA</sequence>
<gene>
    <name evidence="9" type="ORF">Q8F55_008402</name>
</gene>
<evidence type="ECO:0000256" key="3">
    <source>
        <dbReference type="ARBA" id="ARBA00022622"/>
    </source>
</evidence>
<dbReference type="CDD" id="cd21176">
    <property type="entry name" value="LPMO_auxiliary-like"/>
    <property type="match status" value="1"/>
</dbReference>
<dbReference type="GeneID" id="95989445"/>
<evidence type="ECO:0000256" key="7">
    <source>
        <dbReference type="ARBA" id="ARBA00023288"/>
    </source>
</evidence>
<evidence type="ECO:0000256" key="1">
    <source>
        <dbReference type="ARBA" id="ARBA00004609"/>
    </source>
</evidence>
<evidence type="ECO:0000313" key="9">
    <source>
        <dbReference type="EMBL" id="KAL1406696.1"/>
    </source>
</evidence>
<keyword evidence="10" id="KW-1185">Reference proteome</keyword>
<evidence type="ECO:0000256" key="4">
    <source>
        <dbReference type="ARBA" id="ARBA00022729"/>
    </source>
</evidence>
<evidence type="ECO:0000256" key="5">
    <source>
        <dbReference type="ARBA" id="ARBA00023136"/>
    </source>
</evidence>
<feature type="domain" description="Copper acquisition factor BIM1-like" evidence="8">
    <location>
        <begin position="25"/>
        <end position="167"/>
    </location>
</feature>
<protein>
    <recommendedName>
        <fullName evidence="8">Copper acquisition factor BIM1-like domain-containing protein</fullName>
    </recommendedName>
</protein>
<keyword evidence="4" id="KW-0732">Signal</keyword>
<dbReference type="Proteomes" id="UP001565368">
    <property type="component" value="Unassembled WGS sequence"/>
</dbReference>
<dbReference type="PANTHER" id="PTHR34992:SF5">
    <property type="entry name" value="ANCHORED PROTEIN, PUTATIVE (AFU_ORTHOLOGUE AFUA_6G02800)-RELATED"/>
    <property type="match status" value="1"/>
</dbReference>
<dbReference type="RefSeq" id="XP_069206640.1">
    <property type="nucleotide sequence ID" value="XM_069356799.1"/>
</dbReference>
<accession>A0ABR3PWJ4</accession>
<evidence type="ECO:0000256" key="2">
    <source>
        <dbReference type="ARBA" id="ARBA00022475"/>
    </source>
</evidence>
<evidence type="ECO:0000313" key="10">
    <source>
        <dbReference type="Proteomes" id="UP001565368"/>
    </source>
</evidence>
<keyword evidence="2" id="KW-1003">Cell membrane</keyword>
<evidence type="ECO:0000256" key="6">
    <source>
        <dbReference type="ARBA" id="ARBA00023180"/>
    </source>
</evidence>
<dbReference type="PANTHER" id="PTHR34992">
    <property type="entry name" value="HYPHAL ANASTAMOSIS-7 PROTEIN"/>
    <property type="match status" value="1"/>
</dbReference>
<keyword evidence="3" id="KW-0336">GPI-anchor</keyword>
<comment type="subcellular location">
    <subcellularLocation>
        <location evidence="1">Cell membrane</location>
        <topology evidence="1">Lipid-anchor</topology>
        <topology evidence="1">GPI-anchor</topology>
    </subcellularLocation>
</comment>
<proteinExistence type="predicted"/>
<comment type="caution">
    <text evidence="9">The sequence shown here is derived from an EMBL/GenBank/DDBJ whole genome shotgun (WGS) entry which is preliminary data.</text>
</comment>
<dbReference type="Pfam" id="PF20238">
    <property type="entry name" value="BIM1-like_dom"/>
    <property type="match status" value="1"/>
</dbReference>
<evidence type="ECO:0000259" key="8">
    <source>
        <dbReference type="Pfam" id="PF20238"/>
    </source>
</evidence>
<keyword evidence="5" id="KW-0472">Membrane</keyword>
<reference evidence="9 10" key="1">
    <citation type="submission" date="2023-08" db="EMBL/GenBank/DDBJ databases">
        <title>Annotated Genome Sequence of Vanrija albida AlHP1.</title>
        <authorList>
            <person name="Herzog R."/>
        </authorList>
    </citation>
    <scope>NUCLEOTIDE SEQUENCE [LARGE SCALE GENOMIC DNA]</scope>
    <source>
        <strain evidence="9 10">AlHP1</strain>
    </source>
</reference>
<keyword evidence="7" id="KW-0449">Lipoprotein</keyword>
<name>A0ABR3PWJ4_9TREE</name>
<dbReference type="InterPro" id="IPR046936">
    <property type="entry name" value="BIM1-like"/>
</dbReference>